<dbReference type="Pfam" id="PF00067">
    <property type="entry name" value="p450"/>
    <property type="match status" value="1"/>
</dbReference>
<keyword evidence="6 8" id="KW-0408">Iron</keyword>
<dbReference type="PROSITE" id="PS00086">
    <property type="entry name" value="CYTOCHROME_P450"/>
    <property type="match status" value="1"/>
</dbReference>
<dbReference type="GO" id="GO:0020037">
    <property type="term" value="F:heme binding"/>
    <property type="evidence" value="ECO:0007669"/>
    <property type="project" value="InterPro"/>
</dbReference>
<comment type="similarity">
    <text evidence="2">Belongs to the cytochrome P450 family.</text>
</comment>
<evidence type="ECO:0000256" key="7">
    <source>
        <dbReference type="ARBA" id="ARBA00023033"/>
    </source>
</evidence>
<evidence type="ECO:0000256" key="4">
    <source>
        <dbReference type="ARBA" id="ARBA00022723"/>
    </source>
</evidence>
<keyword evidence="3 8" id="KW-0349">Heme</keyword>
<feature type="binding site" description="axial binding residue" evidence="8">
    <location>
        <position position="393"/>
    </location>
    <ligand>
        <name>heme</name>
        <dbReference type="ChEBI" id="CHEBI:30413"/>
    </ligand>
    <ligandPart>
        <name>Fe</name>
        <dbReference type="ChEBI" id="CHEBI:18248"/>
    </ligandPart>
</feature>
<sequence>MTSLPLASTAPRASKIPLRSALQLRSDPYTWWPKKYLELGPVYRVALPTDRKPWIVIAGREANELVAKEGAQLFDQKATYPKAPKVLRTEMHPSFTEGALQRHLRRQVAPGFSRQAADPHLPAMMAWVREYVDRWRPGQVIRVTEETARIGLNCISLFATGRELDGDSEAIRKYAISFTQVLALGWPVAALNFGRTGRARVEIDEMIERRLAEHEQTPPGRDRAPDYFDFLLRGTLPDGSPLPHRERVVFGQIPFKNMGVYAGRVINHVLMQLVQRPEVLEQVQPEIDRVMADDELTLEEIASMEATQAAVKETLRILPTAVTLQRTVGQPFEFGGYQFEVGDRLFTPLSATHFLPEFFPDPERFDIDRYSPERGEDRQRYVYNPFGLGHHACVAQGVFEALTMVVVGGVLYRWKLDAPYKLHTVFDALPGPDPKHEMRVIERRTVAPPPGVRRRSPTQRYSLSAAMLDAIDGAPEVTLEDDEMLFAQGDQPDCLYFILDGKLRVSTDRGDGEVVELATLGPGEVVGEIGILHGLPRVATVRAEGPVTLLSVDEETFARAVVESDITARELGDLAVRRHAGALIAQLFDAGRRMPRLGRHGHVLELELEPGTTLFRHGDPAENYFLVASGSLEELAESLMGEPRVLREIQAPDCIGEIGLIDGRPRPTTVRAGPDGAKLLSLDRNAFVRVSQGDESQAAVSLVAKIRFDDADDDDED</sequence>
<dbReference type="SUPFAM" id="SSF48264">
    <property type="entry name" value="Cytochrome P450"/>
    <property type="match status" value="1"/>
</dbReference>
<dbReference type="PANTHER" id="PTHR24286:SF24">
    <property type="entry name" value="LANOSTEROL 14-ALPHA DEMETHYLASE"/>
    <property type="match status" value="1"/>
</dbReference>
<dbReference type="InterPro" id="IPR001128">
    <property type="entry name" value="Cyt_P450"/>
</dbReference>
<name>A0A0C1ZHI3_9BACT</name>
<dbReference type="PROSITE" id="PS50042">
    <property type="entry name" value="CNMP_BINDING_3"/>
    <property type="match status" value="2"/>
</dbReference>
<evidence type="ECO:0000256" key="2">
    <source>
        <dbReference type="ARBA" id="ARBA00010617"/>
    </source>
</evidence>
<evidence type="ECO:0000256" key="6">
    <source>
        <dbReference type="ARBA" id="ARBA00023004"/>
    </source>
</evidence>
<evidence type="ECO:0000259" key="9">
    <source>
        <dbReference type="PROSITE" id="PS50042"/>
    </source>
</evidence>
<accession>A0A0C1ZHI3</accession>
<protein>
    <submittedName>
        <fullName evidence="10">Cytochrome P450</fullName>
    </submittedName>
</protein>
<feature type="domain" description="Cyclic nucleotide-binding" evidence="9">
    <location>
        <begin position="467"/>
        <end position="578"/>
    </location>
</feature>
<organism evidence="10 11">
    <name type="scientific">Enhygromyxa salina</name>
    <dbReference type="NCBI Taxonomy" id="215803"/>
    <lineage>
        <taxon>Bacteria</taxon>
        <taxon>Pseudomonadati</taxon>
        <taxon>Myxococcota</taxon>
        <taxon>Polyangia</taxon>
        <taxon>Nannocystales</taxon>
        <taxon>Nannocystaceae</taxon>
        <taxon>Enhygromyxa</taxon>
    </lineage>
</organism>
<dbReference type="Gene3D" id="1.10.630.10">
    <property type="entry name" value="Cytochrome P450"/>
    <property type="match status" value="1"/>
</dbReference>
<dbReference type="InterPro" id="IPR018490">
    <property type="entry name" value="cNMP-bd_dom_sf"/>
</dbReference>
<dbReference type="InterPro" id="IPR002403">
    <property type="entry name" value="Cyt_P450_E_grp-IV"/>
</dbReference>
<keyword evidence="7" id="KW-0503">Monooxygenase</keyword>
<dbReference type="AlphaFoldDB" id="A0A0C1ZHI3"/>
<evidence type="ECO:0000313" key="10">
    <source>
        <dbReference type="EMBL" id="KIG17064.1"/>
    </source>
</evidence>
<comment type="caution">
    <text evidence="10">The sequence shown here is derived from an EMBL/GenBank/DDBJ whole genome shotgun (WGS) entry which is preliminary data.</text>
</comment>
<dbReference type="CDD" id="cd00302">
    <property type="entry name" value="cytochrome_P450"/>
    <property type="match status" value="1"/>
</dbReference>
<keyword evidence="5" id="KW-0560">Oxidoreductase</keyword>
<dbReference type="InterPro" id="IPR014710">
    <property type="entry name" value="RmlC-like_jellyroll"/>
</dbReference>
<evidence type="ECO:0000313" key="11">
    <source>
        <dbReference type="Proteomes" id="UP000031599"/>
    </source>
</evidence>
<evidence type="ECO:0000256" key="5">
    <source>
        <dbReference type="ARBA" id="ARBA00023002"/>
    </source>
</evidence>
<comment type="cofactor">
    <cofactor evidence="1 8">
        <name>heme</name>
        <dbReference type="ChEBI" id="CHEBI:30413"/>
    </cofactor>
</comment>
<dbReference type="SMART" id="SM00100">
    <property type="entry name" value="cNMP"/>
    <property type="match status" value="2"/>
</dbReference>
<dbReference type="Gene3D" id="2.60.120.10">
    <property type="entry name" value="Jelly Rolls"/>
    <property type="match status" value="2"/>
</dbReference>
<evidence type="ECO:0000256" key="1">
    <source>
        <dbReference type="ARBA" id="ARBA00001971"/>
    </source>
</evidence>
<dbReference type="GO" id="GO:0005506">
    <property type="term" value="F:iron ion binding"/>
    <property type="evidence" value="ECO:0007669"/>
    <property type="project" value="InterPro"/>
</dbReference>
<evidence type="ECO:0000256" key="3">
    <source>
        <dbReference type="ARBA" id="ARBA00022617"/>
    </source>
</evidence>
<dbReference type="InterPro" id="IPR017972">
    <property type="entry name" value="Cyt_P450_CS"/>
</dbReference>
<dbReference type="EMBL" id="JMCC02000029">
    <property type="protein sequence ID" value="KIG17064.1"/>
    <property type="molecule type" value="Genomic_DNA"/>
</dbReference>
<dbReference type="SUPFAM" id="SSF51206">
    <property type="entry name" value="cAMP-binding domain-like"/>
    <property type="match status" value="2"/>
</dbReference>
<keyword evidence="4 8" id="KW-0479">Metal-binding</keyword>
<dbReference type="Proteomes" id="UP000031599">
    <property type="component" value="Unassembled WGS sequence"/>
</dbReference>
<dbReference type="InterPro" id="IPR036396">
    <property type="entry name" value="Cyt_P450_sf"/>
</dbReference>
<dbReference type="GO" id="GO:0004497">
    <property type="term" value="F:monooxygenase activity"/>
    <property type="evidence" value="ECO:0007669"/>
    <property type="project" value="UniProtKB-KW"/>
</dbReference>
<dbReference type="PANTHER" id="PTHR24286">
    <property type="entry name" value="CYTOCHROME P450 26"/>
    <property type="match status" value="1"/>
</dbReference>
<dbReference type="InterPro" id="IPR000595">
    <property type="entry name" value="cNMP-bd_dom"/>
</dbReference>
<dbReference type="GO" id="GO:0016705">
    <property type="term" value="F:oxidoreductase activity, acting on paired donors, with incorporation or reduction of molecular oxygen"/>
    <property type="evidence" value="ECO:0007669"/>
    <property type="project" value="InterPro"/>
</dbReference>
<feature type="domain" description="Cyclic nucleotide-binding" evidence="9">
    <location>
        <begin position="608"/>
        <end position="690"/>
    </location>
</feature>
<reference evidence="10 11" key="1">
    <citation type="submission" date="2014-12" db="EMBL/GenBank/DDBJ databases">
        <title>Genome assembly of Enhygromyxa salina DSM 15201.</title>
        <authorList>
            <person name="Sharma G."/>
            <person name="Subramanian S."/>
        </authorList>
    </citation>
    <scope>NUCLEOTIDE SEQUENCE [LARGE SCALE GENOMIC DNA]</scope>
    <source>
        <strain evidence="10 11">DSM 15201</strain>
    </source>
</reference>
<dbReference type="RefSeq" id="WP_052548644.1">
    <property type="nucleotide sequence ID" value="NZ_JMCC02000029.1"/>
</dbReference>
<dbReference type="PRINTS" id="PR00465">
    <property type="entry name" value="EP450IV"/>
</dbReference>
<proteinExistence type="inferred from homology"/>
<dbReference type="Pfam" id="PF00027">
    <property type="entry name" value="cNMP_binding"/>
    <property type="match status" value="2"/>
</dbReference>
<gene>
    <name evidence="10" type="ORF">DB30_03661</name>
</gene>
<dbReference type="CDD" id="cd00038">
    <property type="entry name" value="CAP_ED"/>
    <property type="match status" value="2"/>
</dbReference>
<evidence type="ECO:0000256" key="8">
    <source>
        <dbReference type="PIRSR" id="PIRSR602403-1"/>
    </source>
</evidence>
<dbReference type="GO" id="GO:0016125">
    <property type="term" value="P:sterol metabolic process"/>
    <property type="evidence" value="ECO:0007669"/>
    <property type="project" value="TreeGrafter"/>
</dbReference>